<dbReference type="InterPro" id="IPR029068">
    <property type="entry name" value="Glyas_Bleomycin-R_OHBP_Dase"/>
</dbReference>
<dbReference type="Gene3D" id="3.10.180.10">
    <property type="entry name" value="2,3-Dihydroxybiphenyl 1,2-Dioxygenase, domain 1"/>
    <property type="match status" value="1"/>
</dbReference>
<dbReference type="Proteomes" id="UP000704467">
    <property type="component" value="Unassembled WGS sequence"/>
</dbReference>
<evidence type="ECO:0000313" key="3">
    <source>
        <dbReference type="Proteomes" id="UP000704467"/>
    </source>
</evidence>
<evidence type="ECO:0000259" key="1">
    <source>
        <dbReference type="Pfam" id="PF13468"/>
    </source>
</evidence>
<comment type="caution">
    <text evidence="2">The sequence shown here is derived from an EMBL/GenBank/DDBJ whole genome shotgun (WGS) entry which is preliminary data.</text>
</comment>
<dbReference type="Pfam" id="PF13468">
    <property type="entry name" value="Glyoxalase_3"/>
    <property type="match status" value="1"/>
</dbReference>
<proteinExistence type="predicted"/>
<keyword evidence="3" id="KW-1185">Reference proteome</keyword>
<dbReference type="EMBL" id="JAAVLN010000001">
    <property type="protein sequence ID" value="NKC02735.1"/>
    <property type="molecule type" value="Genomic_DNA"/>
</dbReference>
<dbReference type="InterPro" id="IPR025870">
    <property type="entry name" value="Glyoxalase-like_dom"/>
</dbReference>
<feature type="domain" description="Glyoxalase-like" evidence="1">
    <location>
        <begin position="12"/>
        <end position="53"/>
    </location>
</feature>
<evidence type="ECO:0000313" key="2">
    <source>
        <dbReference type="EMBL" id="NKC02735.1"/>
    </source>
</evidence>
<protein>
    <submittedName>
        <fullName evidence="2">VOC family protein</fullName>
    </submittedName>
</protein>
<name>A0ABX1DPE3_9HYPH</name>
<accession>A0ABX1DPE3</accession>
<gene>
    <name evidence="2" type="ORF">HED55_03125</name>
</gene>
<organism evidence="2 3">
    <name type="scientific">Brucella haematophila</name>
    <dbReference type="NCBI Taxonomy" id="419474"/>
    <lineage>
        <taxon>Bacteria</taxon>
        <taxon>Pseudomonadati</taxon>
        <taxon>Pseudomonadota</taxon>
        <taxon>Alphaproteobacteria</taxon>
        <taxon>Hyphomicrobiales</taxon>
        <taxon>Brucellaceae</taxon>
        <taxon>Brucella/Ochrobactrum group</taxon>
        <taxon>Brucella</taxon>
    </lineage>
</organism>
<sequence length="98" mass="10799">MNSDLARNARSVDHLVLPVEQLDEARARLSLLGFTVAPNAQHPFGTANVCSFLLTTPIWKCWQSTASRFMWLPPVARTVSFSAIRPTASAADRTAFPE</sequence>
<reference evidence="2 3" key="1">
    <citation type="submission" date="2020-03" db="EMBL/GenBank/DDBJ databases">
        <title>Whole genome sequencing of clinical and environmental type strains of Ochrobactrum.</title>
        <authorList>
            <person name="Dharne M."/>
        </authorList>
    </citation>
    <scope>NUCLEOTIDE SEQUENCE [LARGE SCALE GENOMIC DNA]</scope>
    <source>
        <strain evidence="2 3">CIP 109452</strain>
    </source>
</reference>